<dbReference type="EC" id="2.3.1.210" evidence="3"/>
<dbReference type="PROSITE" id="PS51186">
    <property type="entry name" value="GNAT"/>
    <property type="match status" value="1"/>
</dbReference>
<feature type="binding site" evidence="3">
    <location>
        <position position="206"/>
    </location>
    <ligand>
        <name>acetyl-CoA</name>
        <dbReference type="ChEBI" id="CHEBI:57288"/>
    </ligand>
</feature>
<dbReference type="InterPro" id="IPR016181">
    <property type="entry name" value="Acyl_CoA_acyltransferase"/>
</dbReference>
<protein>
    <recommendedName>
        <fullName evidence="3">dTDP-fucosamine acetyltransferase</fullName>
        <ecNumber evidence="3">2.3.1.210</ecNumber>
    </recommendedName>
    <alternativeName>
        <fullName evidence="3">TDP-fucosamine acetyltransferase</fullName>
    </alternativeName>
    <alternativeName>
        <fullName evidence="3">dTDP-4-amino-4,6-dideoxy-D-galactose acyltransferase</fullName>
    </alternativeName>
</protein>
<dbReference type="PATRIC" id="fig|932677.3.peg.3825"/>
<gene>
    <name evidence="5" type="primary">rffC</name>
    <name evidence="3" type="synonym">wecD</name>
    <name evidence="5" type="ordered locus">PAJ_3313</name>
</gene>
<dbReference type="InterPro" id="IPR000182">
    <property type="entry name" value="GNAT_dom"/>
</dbReference>
<dbReference type="Gene3D" id="3.40.630.30">
    <property type="match status" value="1"/>
</dbReference>
<dbReference type="RefSeq" id="WP_014595003.1">
    <property type="nucleotide sequence ID" value="NC_017531.2"/>
</dbReference>
<dbReference type="SUPFAM" id="SSF55729">
    <property type="entry name" value="Acyl-CoA N-acyltransferases (Nat)"/>
    <property type="match status" value="1"/>
</dbReference>
<dbReference type="Proteomes" id="UP000006690">
    <property type="component" value="Chromosome"/>
</dbReference>
<comment type="catalytic activity">
    <reaction evidence="3">
        <text>dTDP-4-amino-4,6-dideoxy-alpha-D-galactose + acetyl-CoA = dTDP-4-acetamido-4,6-dideoxy-alpha-D-galactose + CoA + H(+)</text>
        <dbReference type="Rhea" id="RHEA:34443"/>
        <dbReference type="ChEBI" id="CHEBI:15378"/>
        <dbReference type="ChEBI" id="CHEBI:57287"/>
        <dbReference type="ChEBI" id="CHEBI:57288"/>
        <dbReference type="ChEBI" id="CHEBI:68492"/>
        <dbReference type="ChEBI" id="CHEBI:68493"/>
        <dbReference type="EC" id="2.3.1.210"/>
    </reaction>
</comment>
<dbReference type="HOGENOM" id="CLU_101319_1_0_6"/>
<dbReference type="eggNOG" id="COG0456">
    <property type="taxonomic scope" value="Bacteria"/>
</dbReference>
<feature type="active site" description="Proton donor" evidence="3">
    <location>
        <position position="213"/>
    </location>
</feature>
<comment type="pathway">
    <text evidence="3">Bacterial outer membrane biogenesis; enterobacterial common antigen biosynthesis.</text>
</comment>
<dbReference type="GO" id="GO:0008080">
    <property type="term" value="F:N-acetyltransferase activity"/>
    <property type="evidence" value="ECO:0007669"/>
    <property type="project" value="InterPro"/>
</dbReference>
<comment type="function">
    <text evidence="3">Catalyzes the acetylation of dTDP-fucosamine (dTDP-4-amino-4,6-dideoxy-D-galactose) to dTDP-Fuc4NAc, which is utilized in the biosynthesis of the enterobacterial common antigen (ECA).</text>
</comment>
<dbReference type="CDD" id="cd04301">
    <property type="entry name" value="NAT_SF"/>
    <property type="match status" value="1"/>
</dbReference>
<dbReference type="PANTHER" id="PTHR43877">
    <property type="entry name" value="AMINOALKYLPHOSPHONATE N-ACETYLTRANSFERASE-RELATED-RELATED"/>
    <property type="match status" value="1"/>
</dbReference>
<keyword evidence="1 3" id="KW-0808">Transferase</keyword>
<accession>A0A0H3L650</accession>
<dbReference type="GO" id="GO:0009246">
    <property type="term" value="P:enterobacterial common antigen biosynthetic process"/>
    <property type="evidence" value="ECO:0007669"/>
    <property type="project" value="UniProtKB-UniRule"/>
</dbReference>
<reference evidence="6" key="1">
    <citation type="journal article" date="2012" name="Appl. Microbiol. Biotechnol.">
        <title>The complete genome sequence of Pantoea ananatis AJ13355, an organism with great biotechnological potential.</title>
        <authorList>
            <person name="Hara Y."/>
            <person name="Kadotani N."/>
            <person name="Izui H."/>
            <person name="Katashkina J.I."/>
            <person name="Kuvaeva T.M."/>
            <person name="Andreeva I.G."/>
            <person name="Golubeva L.I."/>
            <person name="Malko D.B."/>
            <person name="Makeev V.J."/>
            <person name="Mashko S.V."/>
            <person name="Kozlov Y.I."/>
        </authorList>
    </citation>
    <scope>NUCLEOTIDE SEQUENCE [LARGE SCALE GENOMIC DNA]</scope>
    <source>
        <strain evidence="6">AJ13355</strain>
    </source>
</reference>
<evidence type="ECO:0000313" key="5">
    <source>
        <dbReference type="EMBL" id="BAK13393.1"/>
    </source>
</evidence>
<dbReference type="NCBIfam" id="TIGR02382">
    <property type="entry name" value="wecD_rffC"/>
    <property type="match status" value="1"/>
</dbReference>
<dbReference type="NCBIfam" id="NF008212">
    <property type="entry name" value="PRK10975.1"/>
    <property type="match status" value="1"/>
</dbReference>
<evidence type="ECO:0000256" key="2">
    <source>
        <dbReference type="ARBA" id="ARBA00023315"/>
    </source>
</evidence>
<dbReference type="KEGG" id="paj:PAJ_3313"/>
<keyword evidence="2 3" id="KW-0012">Acyltransferase</keyword>
<proteinExistence type="inferred from homology"/>
<dbReference type="UniPathway" id="UPA00566"/>
<dbReference type="PANTHER" id="PTHR43877:SF2">
    <property type="entry name" value="AMINOALKYLPHOSPHONATE N-ACETYLTRANSFERASE-RELATED"/>
    <property type="match status" value="1"/>
</dbReference>
<dbReference type="Pfam" id="PF00583">
    <property type="entry name" value="Acetyltransf_1"/>
    <property type="match status" value="1"/>
</dbReference>
<evidence type="ECO:0000256" key="1">
    <source>
        <dbReference type="ARBA" id="ARBA00022679"/>
    </source>
</evidence>
<dbReference type="AlphaFoldDB" id="A0A0H3L650"/>
<comment type="subunit">
    <text evidence="3">Homodimer.</text>
</comment>
<comment type="caution">
    <text evidence="3">Lacks conserved residue(s) required for the propagation of feature annotation.</text>
</comment>
<evidence type="ECO:0000256" key="3">
    <source>
        <dbReference type="HAMAP-Rule" id="MF_02027"/>
    </source>
</evidence>
<sequence length="235" mass="26492">MSVLVSINPLTWESQFFGFDAVRLETGGDLSLENALRHACALFQIKVSAEQTDIIDALNQHQFHLVEGEVDLSLTIKRTERQTGIRIAREAQIPALREAASLAFRQSRFRTPWFAPDDSARFYAQWIENAVRGTFDHQCLVASDERGALQGFVSLREVEGDARIGLLAVVPEAQGQSIGQRLMLAAADWGRARQLERLRVATQISNLTAMRLYLRSGARLESTAYWFYRRGHDSL</sequence>
<dbReference type="EMBL" id="AP012032">
    <property type="protein sequence ID" value="BAK13393.1"/>
    <property type="molecule type" value="Genomic_DNA"/>
</dbReference>
<evidence type="ECO:0000259" key="4">
    <source>
        <dbReference type="PROSITE" id="PS51186"/>
    </source>
</evidence>
<dbReference type="OrthoDB" id="6057229at2"/>
<feature type="domain" description="N-acetyltransferase" evidence="4">
    <location>
        <begin position="83"/>
        <end position="235"/>
    </location>
</feature>
<dbReference type="InterPro" id="IPR012752">
    <property type="entry name" value="AcTrfase_WecD"/>
</dbReference>
<dbReference type="InterPro" id="IPR050832">
    <property type="entry name" value="Bact_Acetyltransf"/>
</dbReference>
<organism evidence="5 6">
    <name type="scientific">Pantoea ananatis (strain AJ13355)</name>
    <dbReference type="NCBI Taxonomy" id="932677"/>
    <lineage>
        <taxon>Bacteria</taxon>
        <taxon>Pseudomonadati</taxon>
        <taxon>Pseudomonadota</taxon>
        <taxon>Gammaproteobacteria</taxon>
        <taxon>Enterobacterales</taxon>
        <taxon>Erwiniaceae</taxon>
        <taxon>Pantoea</taxon>
    </lineage>
</organism>
<comment type="similarity">
    <text evidence="3">Belongs to the WecD family.</text>
</comment>
<dbReference type="HAMAP" id="MF_02027">
    <property type="entry name" value="WecD_RffC"/>
    <property type="match status" value="1"/>
</dbReference>
<evidence type="ECO:0000313" key="6">
    <source>
        <dbReference type="Proteomes" id="UP000006690"/>
    </source>
</evidence>
<name>A0A0H3L650_PANAA</name>